<keyword evidence="2" id="KW-0865">Zymogen</keyword>
<keyword evidence="6" id="KW-0645">Protease</keyword>
<dbReference type="SUPFAM" id="SSF54001">
    <property type="entry name" value="Cysteine proteinases"/>
    <property type="match status" value="1"/>
</dbReference>
<proteinExistence type="inferred from homology"/>
<evidence type="ECO:0000313" key="5">
    <source>
        <dbReference type="EMBL" id="AIG55706.1"/>
    </source>
</evidence>
<dbReference type="STRING" id="74557.A0A0A7CMD7"/>
<evidence type="ECO:0000256" key="3">
    <source>
        <dbReference type="SAM" id="SignalP"/>
    </source>
</evidence>
<feature type="domain" description="Peptidase C1A papain C-terminal" evidence="4">
    <location>
        <begin position="132"/>
        <end position="343"/>
    </location>
</feature>
<evidence type="ECO:0000313" key="6">
    <source>
        <dbReference type="EMBL" id="OQR88696.1"/>
    </source>
</evidence>
<dbReference type="GO" id="GO:0008234">
    <property type="term" value="F:cysteine-type peptidase activity"/>
    <property type="evidence" value="ECO:0007669"/>
    <property type="project" value="InterPro"/>
</dbReference>
<protein>
    <submittedName>
        <fullName evidence="6">Cysteine protease family C01A</fullName>
    </submittedName>
    <submittedName>
        <fullName evidence="5">Secreted protein</fullName>
    </submittedName>
</protein>
<keyword evidence="7" id="KW-1185">Reference proteome</keyword>
<feature type="signal peptide" evidence="3">
    <location>
        <begin position="1"/>
        <end position="17"/>
    </location>
</feature>
<keyword evidence="6" id="KW-0378">Hydrolase</keyword>
<dbReference type="InterPro" id="IPR039417">
    <property type="entry name" value="Peptidase_C1A_papain-like"/>
</dbReference>
<dbReference type="InterPro" id="IPR000169">
    <property type="entry name" value="Pept_cys_AS"/>
</dbReference>
<name>A0A0A7CMD7_9STRA</name>
<evidence type="ECO:0000313" key="7">
    <source>
        <dbReference type="Proteomes" id="UP000243217"/>
    </source>
</evidence>
<dbReference type="PANTHER" id="PTHR12411">
    <property type="entry name" value="CYSTEINE PROTEASE FAMILY C1-RELATED"/>
    <property type="match status" value="1"/>
</dbReference>
<organism evidence="5">
    <name type="scientific">Thraustotheca clavata</name>
    <dbReference type="NCBI Taxonomy" id="74557"/>
    <lineage>
        <taxon>Eukaryota</taxon>
        <taxon>Sar</taxon>
        <taxon>Stramenopiles</taxon>
        <taxon>Oomycota</taxon>
        <taxon>Saprolegniomycetes</taxon>
        <taxon>Saprolegniales</taxon>
        <taxon>Achlyaceae</taxon>
        <taxon>Thraustotheca</taxon>
    </lineage>
</organism>
<sequence>MQLLTFLSAFFAYTAAALSITPDERTTLTFELKQWEAFFGAVAARSGFYPPIQGLSDNDAIDLKLQRLNTSKIRVALLAKKNPHATFSVQTQFALLSHQEFKAYVQKSFGKKKQPSRVLKVQTDEALNATLPTSSVDWTTSKCMPAVKDQGECGSCWAFSATGAAEIGNCIAGGTLYNLAEQQLVDCDSSNYGCDGGDESEAINRIVSNGGLCLASAYPYTSGLSGNASTCQASCTTQSLPHISYSVNIQGESALATALVKQVVTVAVFAGNDAWQYYTGGILSSCTSGESDHAVIAVGYGSNYWKVRNSWGASWGESGYIRLSRGTGGNGTCNIAQSPAYPNLV</sequence>
<keyword evidence="3" id="KW-0732">Signal</keyword>
<dbReference type="Gene3D" id="3.90.70.10">
    <property type="entry name" value="Cysteine proteinases"/>
    <property type="match status" value="1"/>
</dbReference>
<dbReference type="InterPro" id="IPR038765">
    <property type="entry name" value="Papain-like_cys_pep_sf"/>
</dbReference>
<dbReference type="EMBL" id="KM038245">
    <property type="protein sequence ID" value="AIG55706.1"/>
    <property type="molecule type" value="Genomic_DNA"/>
</dbReference>
<evidence type="ECO:0000256" key="1">
    <source>
        <dbReference type="ARBA" id="ARBA00008455"/>
    </source>
</evidence>
<dbReference type="GO" id="GO:0006508">
    <property type="term" value="P:proteolysis"/>
    <property type="evidence" value="ECO:0007669"/>
    <property type="project" value="UniProtKB-KW"/>
</dbReference>
<dbReference type="AlphaFoldDB" id="A0A0A7CMD7"/>
<dbReference type="PRINTS" id="PR00705">
    <property type="entry name" value="PAPAIN"/>
</dbReference>
<dbReference type="CDD" id="cd02248">
    <property type="entry name" value="Peptidase_C1A"/>
    <property type="match status" value="1"/>
</dbReference>
<dbReference type="InterPro" id="IPR000668">
    <property type="entry name" value="Peptidase_C1A_C"/>
</dbReference>
<evidence type="ECO:0000259" key="4">
    <source>
        <dbReference type="SMART" id="SM00645"/>
    </source>
</evidence>
<accession>A0A0A7CMD7</accession>
<dbReference type="Pfam" id="PF00112">
    <property type="entry name" value="Peptidase_C1"/>
    <property type="match status" value="1"/>
</dbReference>
<dbReference type="EMBL" id="JNBS01003054">
    <property type="protein sequence ID" value="OQR88696.1"/>
    <property type="molecule type" value="Genomic_DNA"/>
</dbReference>
<reference evidence="5 7" key="1">
    <citation type="journal article" date="2014" name="Genome Biol. Evol.">
        <title>The secreted proteins of Achlya hypogyna and Thraustotheca clavata identify the ancestral oomycete secretome and reveal gene acquisitions by horizontal gene transfer.</title>
        <authorList>
            <person name="Misner I."/>
            <person name="Blouin N."/>
            <person name="Leonard G."/>
            <person name="Richards T.A."/>
            <person name="Lane C.E."/>
        </authorList>
    </citation>
    <scope>NUCLEOTIDE SEQUENCE</scope>
    <source>
        <strain evidence="5 7">ATCC 34112</strain>
    </source>
</reference>
<dbReference type="Proteomes" id="UP000243217">
    <property type="component" value="Unassembled WGS sequence"/>
</dbReference>
<comment type="similarity">
    <text evidence="1">Belongs to the peptidase C1 family.</text>
</comment>
<dbReference type="OrthoDB" id="10253408at2759"/>
<gene>
    <name evidence="6" type="ORF">THRCLA_10156</name>
</gene>
<dbReference type="SMART" id="SM00645">
    <property type="entry name" value="Pept_C1"/>
    <property type="match status" value="1"/>
</dbReference>
<feature type="chain" id="PRO_5005391454" evidence="3">
    <location>
        <begin position="18"/>
        <end position="345"/>
    </location>
</feature>
<dbReference type="PROSITE" id="PS00139">
    <property type="entry name" value="THIOL_PROTEASE_CYS"/>
    <property type="match status" value="1"/>
</dbReference>
<dbReference type="InterPro" id="IPR013128">
    <property type="entry name" value="Peptidase_C1A"/>
</dbReference>
<evidence type="ECO:0000256" key="2">
    <source>
        <dbReference type="ARBA" id="ARBA00023145"/>
    </source>
</evidence>